<dbReference type="GO" id="GO:0016020">
    <property type="term" value="C:membrane"/>
    <property type="evidence" value="ECO:0007669"/>
    <property type="project" value="UniProtKB-SubCell"/>
</dbReference>
<name>A0ABC8IMC5_ERUVS</name>
<dbReference type="InterPro" id="IPR015683">
    <property type="entry name" value="Ionotropic_Glu_rcpt"/>
</dbReference>
<dbReference type="SUPFAM" id="SSF53850">
    <property type="entry name" value="Periplasmic binding protein-like II"/>
    <property type="match status" value="1"/>
</dbReference>
<dbReference type="Gene3D" id="3.40.190.10">
    <property type="entry name" value="Periplasmic binding protein-like II"/>
    <property type="match status" value="1"/>
</dbReference>
<accession>A0ABC8IMC5</accession>
<dbReference type="InterPro" id="IPR000337">
    <property type="entry name" value="GPCR_3"/>
</dbReference>
<dbReference type="InterPro" id="IPR044440">
    <property type="entry name" value="GABAb_receptor_plant_PBP1"/>
</dbReference>
<keyword evidence="3" id="KW-1133">Transmembrane helix</keyword>
<keyword evidence="5" id="KW-0675">Receptor</keyword>
<gene>
    <name evidence="8" type="ORF">ERUC_LOCUS362</name>
</gene>
<dbReference type="EMBL" id="CAKOAT010000002">
    <property type="protein sequence ID" value="CAH8282357.1"/>
    <property type="molecule type" value="Genomic_DNA"/>
</dbReference>
<dbReference type="AlphaFoldDB" id="A0ABC8IMC5"/>
<evidence type="ECO:0000259" key="7">
    <source>
        <dbReference type="Pfam" id="PF01094"/>
    </source>
</evidence>
<evidence type="ECO:0000313" key="9">
    <source>
        <dbReference type="Proteomes" id="UP001642260"/>
    </source>
</evidence>
<dbReference type="PRINTS" id="PR00248">
    <property type="entry name" value="GPCRMGR"/>
</dbReference>
<evidence type="ECO:0000256" key="2">
    <source>
        <dbReference type="ARBA" id="ARBA00022692"/>
    </source>
</evidence>
<keyword evidence="9" id="KW-1185">Reference proteome</keyword>
<comment type="subcellular location">
    <subcellularLocation>
        <location evidence="1">Membrane</location>
        <topology evidence="1">Multi-pass membrane protein</topology>
    </subcellularLocation>
</comment>
<evidence type="ECO:0000256" key="5">
    <source>
        <dbReference type="ARBA" id="ARBA00023170"/>
    </source>
</evidence>
<dbReference type="CDD" id="cd19990">
    <property type="entry name" value="PBP1_GABAb_receptor_plant"/>
    <property type="match status" value="1"/>
</dbReference>
<dbReference type="Proteomes" id="UP001642260">
    <property type="component" value="Unassembled WGS sequence"/>
</dbReference>
<protein>
    <recommendedName>
        <fullName evidence="7">Receptor ligand binding region domain-containing protein</fullName>
    </recommendedName>
</protein>
<comment type="caution">
    <text evidence="8">The sequence shown here is derived from an EMBL/GenBank/DDBJ whole genome shotgun (WGS) entry which is preliminary data.</text>
</comment>
<keyword evidence="4" id="KW-0472">Membrane</keyword>
<dbReference type="PANTHER" id="PTHR34836:SF1">
    <property type="entry name" value="OS09G0428600 PROTEIN"/>
    <property type="match status" value="1"/>
</dbReference>
<evidence type="ECO:0000256" key="6">
    <source>
        <dbReference type="ARBA" id="ARBA00023180"/>
    </source>
</evidence>
<evidence type="ECO:0000313" key="8">
    <source>
        <dbReference type="EMBL" id="CAH8282357.1"/>
    </source>
</evidence>
<dbReference type="InterPro" id="IPR028082">
    <property type="entry name" value="Peripla_BP_I"/>
</dbReference>
<keyword evidence="6" id="KW-0325">Glycoprotein</keyword>
<dbReference type="Gene3D" id="3.40.50.2300">
    <property type="match status" value="3"/>
</dbReference>
<proteinExistence type="predicted"/>
<evidence type="ECO:0000256" key="4">
    <source>
        <dbReference type="ARBA" id="ARBA00023136"/>
    </source>
</evidence>
<reference evidence="8 9" key="1">
    <citation type="submission" date="2022-03" db="EMBL/GenBank/DDBJ databases">
        <authorList>
            <person name="Macdonald S."/>
            <person name="Ahmed S."/>
            <person name="Newling K."/>
        </authorList>
    </citation>
    <scope>NUCLEOTIDE SEQUENCE [LARGE SCALE GENOMIC DNA]</scope>
</reference>
<dbReference type="Pfam" id="PF01094">
    <property type="entry name" value="ANF_receptor"/>
    <property type="match status" value="1"/>
</dbReference>
<evidence type="ECO:0000256" key="1">
    <source>
        <dbReference type="ARBA" id="ARBA00004141"/>
    </source>
</evidence>
<feature type="domain" description="Receptor ligand binding region" evidence="7">
    <location>
        <begin position="10"/>
        <end position="326"/>
    </location>
</feature>
<organism evidence="8 9">
    <name type="scientific">Eruca vesicaria subsp. sativa</name>
    <name type="common">Garden rocket</name>
    <name type="synonym">Eruca sativa</name>
    <dbReference type="NCBI Taxonomy" id="29727"/>
    <lineage>
        <taxon>Eukaryota</taxon>
        <taxon>Viridiplantae</taxon>
        <taxon>Streptophyta</taxon>
        <taxon>Embryophyta</taxon>
        <taxon>Tracheophyta</taxon>
        <taxon>Spermatophyta</taxon>
        <taxon>Magnoliopsida</taxon>
        <taxon>eudicotyledons</taxon>
        <taxon>Gunneridae</taxon>
        <taxon>Pentapetalae</taxon>
        <taxon>rosids</taxon>
        <taxon>malvids</taxon>
        <taxon>Brassicales</taxon>
        <taxon>Brassicaceae</taxon>
        <taxon>Brassiceae</taxon>
        <taxon>Eruca</taxon>
    </lineage>
</organism>
<dbReference type="InterPro" id="IPR001828">
    <property type="entry name" value="ANF_lig-bd_rcpt"/>
</dbReference>
<keyword evidence="2" id="KW-0812">Transmembrane</keyword>
<evidence type="ECO:0000256" key="3">
    <source>
        <dbReference type="ARBA" id="ARBA00022989"/>
    </source>
</evidence>
<sequence length="451" mass="50231">MLITTQDLWHVRDSLENVVQASAAALDLIKNEQVSAIIGPISSMQAEFVIRLADESQVPAITFSATSPLLTSINSPYFIRATVDDSSQVKAVAAIVKSFGWRNVITVNEDNAFGEGIVPYLADALQDVQAFVVYRSLIPQKANDDQILKELYKLMTMQTRKAREIGMMEEGYVWLLTDGIMNLMTRSKGGSSLENMQGALGVKSHIPKSKELKDFTLRWTKKFKKENIPLVGDDDTELNVFAVWAYDSITALAMAVERARTKKFWYDKASSSPNNRTDLGALGVSRYGPSLQKALSDVKFKGLAGEFKLVNMQRESSAFEIINIIGDEEKKIGCWTPSSGLVYAKPNKTILSPMERFGPVRWPGMSNVVPKGWAITSTGKKLKVGVPLKKGFFNFVKVNIDPVSNAMTPTGYCIDVFEATLRKLPYSVTPQYFAFESPDENYDNMVYQINF</sequence>
<dbReference type="PANTHER" id="PTHR34836">
    <property type="entry name" value="OS06G0188250 PROTEIN"/>
    <property type="match status" value="1"/>
</dbReference>
<dbReference type="SUPFAM" id="SSF53822">
    <property type="entry name" value="Periplasmic binding protein-like I"/>
    <property type="match status" value="1"/>
</dbReference>